<evidence type="ECO:0000259" key="4">
    <source>
        <dbReference type="PROSITE" id="PS51304"/>
    </source>
</evidence>
<evidence type="ECO:0000256" key="3">
    <source>
        <dbReference type="SAM" id="SignalP"/>
    </source>
</evidence>
<keyword evidence="1 2" id="KW-0430">Lectin</keyword>
<name>A0A182R4A2_ANOFN</name>
<dbReference type="RefSeq" id="XP_049278656.1">
    <property type="nucleotide sequence ID" value="XM_049422699.1"/>
</dbReference>
<dbReference type="KEGG" id="afun:125761507"/>
<dbReference type="STRING" id="62324.A0A182R4A2"/>
<dbReference type="Pfam" id="PF00337">
    <property type="entry name" value="Gal-bind_lectin"/>
    <property type="match status" value="2"/>
</dbReference>
<dbReference type="SUPFAM" id="SSF49899">
    <property type="entry name" value="Concanavalin A-like lectins/glucanases"/>
    <property type="match status" value="2"/>
</dbReference>
<dbReference type="InterPro" id="IPR044156">
    <property type="entry name" value="Galectin-like"/>
</dbReference>
<dbReference type="SMART" id="SM00276">
    <property type="entry name" value="GLECT"/>
    <property type="match status" value="2"/>
</dbReference>
<feature type="chain" id="PRO_5008133847" description="Galectin" evidence="3">
    <location>
        <begin position="22"/>
        <end position="432"/>
    </location>
</feature>
<feature type="domain" description="Galectin" evidence="4">
    <location>
        <begin position="292"/>
        <end position="429"/>
    </location>
</feature>
<dbReference type="InterPro" id="IPR001079">
    <property type="entry name" value="Galectin_CRD"/>
</dbReference>
<dbReference type="EnsemblMetazoa" id="AFUN000994-RA">
    <property type="protein sequence ID" value="AFUN000994-PA"/>
    <property type="gene ID" value="AFUN000994"/>
</dbReference>
<dbReference type="CDD" id="cd00070">
    <property type="entry name" value="GLECT"/>
    <property type="match status" value="2"/>
</dbReference>
<feature type="domain" description="Galectin" evidence="4">
    <location>
        <begin position="121"/>
        <end position="253"/>
    </location>
</feature>
<evidence type="ECO:0000256" key="2">
    <source>
        <dbReference type="RuleBase" id="RU102079"/>
    </source>
</evidence>
<dbReference type="SMART" id="SM00908">
    <property type="entry name" value="Gal-bind_lectin"/>
    <property type="match status" value="2"/>
</dbReference>
<proteinExistence type="predicted"/>
<dbReference type="GeneID" id="125761507"/>
<dbReference type="Gene3D" id="2.60.120.200">
    <property type="match status" value="2"/>
</dbReference>
<keyword evidence="3" id="KW-0732">Signal</keyword>
<feature type="signal peptide" evidence="3">
    <location>
        <begin position="1"/>
        <end position="21"/>
    </location>
</feature>
<dbReference type="VEuPathDB" id="VectorBase:AFUN000994"/>
<dbReference type="OrthoDB" id="5795596at2759"/>
<dbReference type="GO" id="GO:0016936">
    <property type="term" value="F:galactoside binding"/>
    <property type="evidence" value="ECO:0007669"/>
    <property type="project" value="TreeGrafter"/>
</dbReference>
<dbReference type="FunFam" id="2.60.120.200:FF:000180">
    <property type="entry name" value="Galectin"/>
    <property type="match status" value="1"/>
</dbReference>
<accession>A0A182R4A2</accession>
<dbReference type="AlphaFoldDB" id="A0A182R4A2"/>
<evidence type="ECO:0000313" key="5">
    <source>
        <dbReference type="EnsemblMetazoa" id="AFUN000994-PA"/>
    </source>
</evidence>
<dbReference type="VEuPathDB" id="VectorBase:AFUN2_008395"/>
<protein>
    <recommendedName>
        <fullName evidence="2">Galectin</fullName>
    </recommendedName>
</protein>
<dbReference type="GO" id="GO:0030246">
    <property type="term" value="F:carbohydrate binding"/>
    <property type="evidence" value="ECO:0007669"/>
    <property type="project" value="UniProtKB-UniRule"/>
</dbReference>
<sequence>MAVFAYLVLSISDDLLAYSSALVECRGGSWTECKSQLASTRNQRQFEALLKRYYPNTTAASDCSSSSNLHVYRCCDLSSTQPTGTTEMSTESIDSCDFAYHEVSSPGSISLDKSSSIEVVHMVENITEVSPGLCFVITGAIQLTCERFSINLLLKNGDVALHFNPRLPQNYIVRNCRVKGCWGREEVASPLSFNLHRGQRFTVQVLVTDKEFLICVNGRHFNAFRHRLPYRKICTLEVKGDVREVAVDQCYMECYPQLELELVRQLSTDTIASSKLSLPRSLPEVDEKPMPYTGVLQAPFTDGYKLHLYGRVKLLPHSFYVNLQSSAYVWPHPNILFHLNPRFGSVGGRHVICRNSWLNGKWDREERSENMTDFAPGKAFHLQIACTDVSYQVSLNDKMIAEFVYRDNPRLVEAVYIQGDIKVFDVVVETAY</sequence>
<reference evidence="5" key="1">
    <citation type="submission" date="2020-05" db="UniProtKB">
        <authorList>
            <consortium name="EnsemblMetazoa"/>
        </authorList>
    </citation>
    <scope>IDENTIFICATION</scope>
    <source>
        <strain evidence="5">FUMOZ</strain>
    </source>
</reference>
<dbReference type="PANTHER" id="PTHR11346:SF176">
    <property type="entry name" value="32 KDA BETA-GALACTOSIDE-BINDING LECTIN LEC-3"/>
    <property type="match status" value="1"/>
</dbReference>
<dbReference type="PROSITE" id="PS51304">
    <property type="entry name" value="GALECTIN"/>
    <property type="match status" value="2"/>
</dbReference>
<organism evidence="5">
    <name type="scientific">Anopheles funestus</name>
    <name type="common">African malaria mosquito</name>
    <dbReference type="NCBI Taxonomy" id="62324"/>
    <lineage>
        <taxon>Eukaryota</taxon>
        <taxon>Metazoa</taxon>
        <taxon>Ecdysozoa</taxon>
        <taxon>Arthropoda</taxon>
        <taxon>Hexapoda</taxon>
        <taxon>Insecta</taxon>
        <taxon>Pterygota</taxon>
        <taxon>Neoptera</taxon>
        <taxon>Endopterygota</taxon>
        <taxon>Diptera</taxon>
        <taxon>Nematocera</taxon>
        <taxon>Culicoidea</taxon>
        <taxon>Culicidae</taxon>
        <taxon>Anophelinae</taxon>
        <taxon>Anopheles</taxon>
    </lineage>
</organism>
<evidence type="ECO:0000256" key="1">
    <source>
        <dbReference type="ARBA" id="ARBA00022734"/>
    </source>
</evidence>
<dbReference type="PANTHER" id="PTHR11346">
    <property type="entry name" value="GALECTIN"/>
    <property type="match status" value="1"/>
</dbReference>
<dbReference type="InterPro" id="IPR013320">
    <property type="entry name" value="ConA-like_dom_sf"/>
</dbReference>